<evidence type="ECO:0000256" key="9">
    <source>
        <dbReference type="RuleBase" id="RU004016"/>
    </source>
</evidence>
<keyword evidence="10" id="KW-1133">Transmembrane helix</keyword>
<dbReference type="AlphaFoldDB" id="A0A9E8LV02"/>
<keyword evidence="13" id="KW-1185">Reference proteome</keyword>
<feature type="transmembrane region" description="Helical" evidence="10">
    <location>
        <begin position="366"/>
        <end position="385"/>
    </location>
</feature>
<evidence type="ECO:0000256" key="7">
    <source>
        <dbReference type="PIRSR" id="PIRSR618044-1"/>
    </source>
</evidence>
<dbReference type="KEGG" id="faf:OE104_12165"/>
<feature type="active site" description="Acyl-ester intermediate" evidence="7">
    <location>
        <position position="65"/>
    </location>
</feature>
<dbReference type="InterPro" id="IPR018044">
    <property type="entry name" value="Peptidase_S11"/>
</dbReference>
<evidence type="ECO:0000256" key="3">
    <source>
        <dbReference type="ARBA" id="ARBA00022801"/>
    </source>
</evidence>
<keyword evidence="3" id="KW-0378">Hydrolase</keyword>
<accession>A0A9E8LV02</accession>
<dbReference type="RefSeq" id="WP_275417091.1">
    <property type="nucleotide sequence ID" value="NZ_CP106878.1"/>
</dbReference>
<dbReference type="EMBL" id="CP106878">
    <property type="protein sequence ID" value="WAA09309.1"/>
    <property type="molecule type" value="Genomic_DNA"/>
</dbReference>
<keyword evidence="12" id="KW-0121">Carboxypeptidase</keyword>
<keyword evidence="5" id="KW-0573">Peptidoglycan synthesis</keyword>
<evidence type="ECO:0000256" key="10">
    <source>
        <dbReference type="SAM" id="Phobius"/>
    </source>
</evidence>
<dbReference type="GO" id="GO:0071555">
    <property type="term" value="P:cell wall organization"/>
    <property type="evidence" value="ECO:0007669"/>
    <property type="project" value="UniProtKB-KW"/>
</dbReference>
<evidence type="ECO:0000256" key="6">
    <source>
        <dbReference type="ARBA" id="ARBA00023316"/>
    </source>
</evidence>
<evidence type="ECO:0000313" key="12">
    <source>
        <dbReference type="EMBL" id="WAA09309.1"/>
    </source>
</evidence>
<dbReference type="InterPro" id="IPR012338">
    <property type="entry name" value="Beta-lactam/transpept-like"/>
</dbReference>
<dbReference type="GO" id="GO:0006508">
    <property type="term" value="P:proteolysis"/>
    <property type="evidence" value="ECO:0007669"/>
    <property type="project" value="InterPro"/>
</dbReference>
<dbReference type="Proteomes" id="UP001164718">
    <property type="component" value="Chromosome"/>
</dbReference>
<gene>
    <name evidence="12" type="ORF">OE104_12165</name>
</gene>
<evidence type="ECO:0000256" key="5">
    <source>
        <dbReference type="ARBA" id="ARBA00022984"/>
    </source>
</evidence>
<dbReference type="PANTHER" id="PTHR21581">
    <property type="entry name" value="D-ALANYL-D-ALANINE CARBOXYPEPTIDASE"/>
    <property type="match status" value="1"/>
</dbReference>
<dbReference type="GO" id="GO:0009252">
    <property type="term" value="P:peptidoglycan biosynthetic process"/>
    <property type="evidence" value="ECO:0007669"/>
    <property type="project" value="UniProtKB-KW"/>
</dbReference>
<feature type="binding site" evidence="8">
    <location>
        <position position="229"/>
    </location>
    <ligand>
        <name>substrate</name>
    </ligand>
</feature>
<evidence type="ECO:0000313" key="13">
    <source>
        <dbReference type="Proteomes" id="UP001164718"/>
    </source>
</evidence>
<keyword evidence="4" id="KW-0133">Cell shape</keyword>
<dbReference type="GO" id="GO:0009002">
    <property type="term" value="F:serine-type D-Ala-D-Ala carboxypeptidase activity"/>
    <property type="evidence" value="ECO:0007669"/>
    <property type="project" value="InterPro"/>
</dbReference>
<dbReference type="Gene3D" id="3.40.710.10">
    <property type="entry name" value="DD-peptidase/beta-lactamase superfamily"/>
    <property type="match status" value="1"/>
</dbReference>
<keyword evidence="10" id="KW-0812">Transmembrane</keyword>
<dbReference type="SUPFAM" id="SSF56601">
    <property type="entry name" value="beta-lactamase/transpeptidase-like"/>
    <property type="match status" value="1"/>
</dbReference>
<sequence>MDKNNKARYIMFTIAFSILLLTNGFQVKASISSINIESEAALLMDAKSGQIIFGKNEKISMYPASITKIATAIYALENTNLDEIVEISEEATDVDGTKVYLVPGEKVTVEKLLIGIIMNSGNDAAFALAEHIDGTMENFEKNINEFLTETIGVEHTHFVNPHGLFDENHYTTVEDMAEITRYALQNDSFRNIFQMKEYDWDGEGWDTTLITHHRLLKGEYPYEGITGGKNGFVNESGYTLVTTAERDSLQLIVVTMKTNLKNVPYTDTIQLLDYGFENFETRKIEQDTVFETEEGRFIAKEDLYFTINKEHTYVTQVTNDGFLSIIDENTKNTLTQFSLTLEDIQTVEMEEAVASEVDETKADSSMHLLIGSFVSLFIILAIFIWQSDKPRGRFFRKM</sequence>
<evidence type="ECO:0000256" key="4">
    <source>
        <dbReference type="ARBA" id="ARBA00022960"/>
    </source>
</evidence>
<dbReference type="Pfam" id="PF00768">
    <property type="entry name" value="Peptidase_S11"/>
    <property type="match status" value="1"/>
</dbReference>
<evidence type="ECO:0000256" key="1">
    <source>
        <dbReference type="ARBA" id="ARBA00007164"/>
    </source>
</evidence>
<keyword evidence="2" id="KW-0732">Signal</keyword>
<name>A0A9E8LV02_9BACI</name>
<reference evidence="12" key="1">
    <citation type="submission" date="2022-09" db="EMBL/GenBank/DDBJ databases">
        <title>Complete Genomes of Fervidibacillus albus and Fervidibacillus halotolerans isolated from tidal flat sediments.</title>
        <authorList>
            <person name="Kwon K.K."/>
            <person name="Yang S.-H."/>
            <person name="Park M.J."/>
            <person name="Oh H.-M."/>
        </authorList>
    </citation>
    <scope>NUCLEOTIDE SEQUENCE</scope>
    <source>
        <strain evidence="12">MEBiC13591</strain>
    </source>
</reference>
<feature type="active site" evidence="7">
    <location>
        <position position="120"/>
    </location>
</feature>
<dbReference type="PRINTS" id="PR00725">
    <property type="entry name" value="DADACBPTASE1"/>
</dbReference>
<dbReference type="InterPro" id="IPR001967">
    <property type="entry name" value="Peptidase_S11_N"/>
</dbReference>
<keyword evidence="12" id="KW-0645">Protease</keyword>
<keyword evidence="6" id="KW-0961">Cell wall biogenesis/degradation</keyword>
<keyword evidence="10" id="KW-0472">Membrane</keyword>
<dbReference type="GO" id="GO:0008360">
    <property type="term" value="P:regulation of cell shape"/>
    <property type="evidence" value="ECO:0007669"/>
    <property type="project" value="UniProtKB-KW"/>
</dbReference>
<organism evidence="12 13">
    <name type="scientific">Fervidibacillus albus</name>
    <dbReference type="NCBI Taxonomy" id="2980026"/>
    <lineage>
        <taxon>Bacteria</taxon>
        <taxon>Bacillati</taxon>
        <taxon>Bacillota</taxon>
        <taxon>Bacilli</taxon>
        <taxon>Bacillales</taxon>
        <taxon>Bacillaceae</taxon>
        <taxon>Fervidibacillus</taxon>
    </lineage>
</organism>
<feature type="active site" description="Proton acceptor" evidence="7">
    <location>
        <position position="68"/>
    </location>
</feature>
<evidence type="ECO:0000256" key="2">
    <source>
        <dbReference type="ARBA" id="ARBA00022729"/>
    </source>
</evidence>
<dbReference type="PANTHER" id="PTHR21581:SF33">
    <property type="entry name" value="D-ALANYL-D-ALANINE CARBOXYPEPTIDASE DACB"/>
    <property type="match status" value="1"/>
</dbReference>
<evidence type="ECO:0000256" key="8">
    <source>
        <dbReference type="PIRSR" id="PIRSR618044-2"/>
    </source>
</evidence>
<comment type="similarity">
    <text evidence="1 9">Belongs to the peptidase S11 family.</text>
</comment>
<evidence type="ECO:0000259" key="11">
    <source>
        <dbReference type="Pfam" id="PF00768"/>
    </source>
</evidence>
<proteinExistence type="inferred from homology"/>
<feature type="domain" description="Peptidase S11 D-alanyl-D-alanine carboxypeptidase A N-terminal" evidence="11">
    <location>
        <begin position="32"/>
        <end position="257"/>
    </location>
</feature>
<protein>
    <submittedName>
        <fullName evidence="12">D-alanyl-D-alanine carboxypeptidase</fullName>
    </submittedName>
</protein>